<protein>
    <recommendedName>
        <fullName evidence="2">HD domain-containing protein</fullName>
    </recommendedName>
</protein>
<dbReference type="Gene3D" id="1.10.3210.10">
    <property type="entry name" value="Hypothetical protein af1432"/>
    <property type="match status" value="1"/>
</dbReference>
<proteinExistence type="predicted"/>
<name>A0A6C0CXP4_9ZZZZ</name>
<dbReference type="AlphaFoldDB" id="A0A6C0CXP4"/>
<evidence type="ECO:0008006" key="2">
    <source>
        <dbReference type="Google" id="ProtNLM"/>
    </source>
</evidence>
<dbReference type="SUPFAM" id="SSF109604">
    <property type="entry name" value="HD-domain/PDEase-like"/>
    <property type="match status" value="1"/>
</dbReference>
<sequence length="209" mass="24568">MNFNILNKLFGFVMSVCSTYKIDESHGLSHSMDVLHYAHDIYEAEKKIHPELEDHEDIIYISSVLHDMCDKKYMDEVEGLKRIEDFIEKDIDTEKKEAILKIISTMSYSTVKKNGFPDLGIYQTAYHCVREADLLSAYKFDRCIIYDMYCNGNTFEQSFERAENLFKERVFKHKEDNLLTTDYSLSVYSALHVDAVMAIKKWKNILKIR</sequence>
<evidence type="ECO:0000313" key="1">
    <source>
        <dbReference type="EMBL" id="QHT09003.1"/>
    </source>
</evidence>
<accession>A0A6C0CXP4</accession>
<dbReference type="PANTHER" id="PTHR33594:SF1">
    <property type="entry name" value="HD_PDEASE DOMAIN-CONTAINING PROTEIN"/>
    <property type="match status" value="1"/>
</dbReference>
<dbReference type="PANTHER" id="PTHR33594">
    <property type="entry name" value="SUPERFAMILY HYDROLASE, PUTATIVE (AFU_ORTHOLOGUE AFUA_1G03035)-RELATED"/>
    <property type="match status" value="1"/>
</dbReference>
<dbReference type="EMBL" id="MN739505">
    <property type="protein sequence ID" value="QHT09003.1"/>
    <property type="molecule type" value="Genomic_DNA"/>
</dbReference>
<reference evidence="1" key="1">
    <citation type="journal article" date="2020" name="Nature">
        <title>Giant virus diversity and host interactions through global metagenomics.</title>
        <authorList>
            <person name="Schulz F."/>
            <person name="Roux S."/>
            <person name="Paez-Espino D."/>
            <person name="Jungbluth S."/>
            <person name="Walsh D.A."/>
            <person name="Denef V.J."/>
            <person name="McMahon K.D."/>
            <person name="Konstantinidis K.T."/>
            <person name="Eloe-Fadrosh E.A."/>
            <person name="Kyrpides N.C."/>
            <person name="Woyke T."/>
        </authorList>
    </citation>
    <scope>NUCLEOTIDE SEQUENCE</scope>
    <source>
        <strain evidence="1">GVMAG-M-3300023109-53</strain>
    </source>
</reference>
<organism evidence="1">
    <name type="scientific">viral metagenome</name>
    <dbReference type="NCBI Taxonomy" id="1070528"/>
    <lineage>
        <taxon>unclassified sequences</taxon>
        <taxon>metagenomes</taxon>
        <taxon>organismal metagenomes</taxon>
    </lineage>
</organism>